<accession>L7FFK6</accession>
<sequence length="95" mass="10303">MAVMLLFHVIDDIIEGVRHRWPAALAAVGLMWGASRLTNMVLPGSLDAAWAATLAAAVGVTLGLAAAATITRFPKRRLRWPVKGHDSRFDGRRSQ</sequence>
<protein>
    <submittedName>
        <fullName evidence="2">Uncharacterized protein</fullName>
    </submittedName>
</protein>
<dbReference type="Proteomes" id="UP000010931">
    <property type="component" value="Unassembled WGS sequence"/>
</dbReference>
<keyword evidence="1" id="KW-0472">Membrane</keyword>
<evidence type="ECO:0000313" key="3">
    <source>
        <dbReference type="Proteomes" id="UP000010931"/>
    </source>
</evidence>
<comment type="caution">
    <text evidence="2">The sequence shown here is derived from an EMBL/GenBank/DDBJ whole genome shotgun (WGS) entry which is preliminary data.</text>
</comment>
<reference evidence="2 3" key="1">
    <citation type="journal article" date="2011" name="Plasmid">
        <title>Streptomyces turgidiscabies Car8 contains a modular pathogenicity island that shares virulence genes with other actinobacterial plant pathogens.</title>
        <authorList>
            <person name="Huguet-Tapia J.C."/>
            <person name="Badger J.H."/>
            <person name="Loria R."/>
            <person name="Pettis G.S."/>
        </authorList>
    </citation>
    <scope>NUCLEOTIDE SEQUENCE [LARGE SCALE GENOMIC DNA]</scope>
    <source>
        <strain evidence="2 3">Car8</strain>
    </source>
</reference>
<organism evidence="2 3">
    <name type="scientific">Streptomyces turgidiscabies (strain Car8)</name>
    <dbReference type="NCBI Taxonomy" id="698760"/>
    <lineage>
        <taxon>Bacteria</taxon>
        <taxon>Bacillati</taxon>
        <taxon>Actinomycetota</taxon>
        <taxon>Actinomycetes</taxon>
        <taxon>Kitasatosporales</taxon>
        <taxon>Streptomycetaceae</taxon>
        <taxon>Streptomyces</taxon>
    </lineage>
</organism>
<keyword evidence="1" id="KW-1133">Transmembrane helix</keyword>
<name>L7FFK6_STRT8</name>
<evidence type="ECO:0000313" key="2">
    <source>
        <dbReference type="EMBL" id="ELP70163.1"/>
    </source>
</evidence>
<gene>
    <name evidence="2" type="ORF">STRTUCAR8_10144</name>
</gene>
<dbReference type="EMBL" id="AEJB01000104">
    <property type="protein sequence ID" value="ELP70163.1"/>
    <property type="molecule type" value="Genomic_DNA"/>
</dbReference>
<feature type="transmembrane region" description="Helical" evidence="1">
    <location>
        <begin position="48"/>
        <end position="70"/>
    </location>
</feature>
<keyword evidence="1" id="KW-0812">Transmembrane</keyword>
<proteinExistence type="predicted"/>
<dbReference type="PATRIC" id="fig|698760.3.peg.1201"/>
<keyword evidence="3" id="KW-1185">Reference proteome</keyword>
<dbReference type="AlphaFoldDB" id="L7FFK6"/>
<feature type="transmembrane region" description="Helical" evidence="1">
    <location>
        <begin position="21"/>
        <end position="42"/>
    </location>
</feature>
<evidence type="ECO:0000256" key="1">
    <source>
        <dbReference type="SAM" id="Phobius"/>
    </source>
</evidence>